<evidence type="ECO:0000313" key="1">
    <source>
        <dbReference type="EMBL" id="GLY72913.1"/>
    </source>
</evidence>
<name>A0A9W6RC19_9ACTN</name>
<dbReference type="Proteomes" id="UP001165135">
    <property type="component" value="Unassembled WGS sequence"/>
</dbReference>
<reference evidence="1" key="1">
    <citation type="submission" date="2023-03" db="EMBL/GenBank/DDBJ databases">
        <title>Actinoallomurus iriomotensis NBRC 103681.</title>
        <authorList>
            <person name="Ichikawa N."/>
            <person name="Sato H."/>
            <person name="Tonouchi N."/>
        </authorList>
    </citation>
    <scope>NUCLEOTIDE SEQUENCE</scope>
    <source>
        <strain evidence="1">NBRC 103681</strain>
    </source>
</reference>
<proteinExistence type="predicted"/>
<dbReference type="EMBL" id="BSTJ01000001">
    <property type="protein sequence ID" value="GLY72913.1"/>
    <property type="molecule type" value="Genomic_DNA"/>
</dbReference>
<gene>
    <name evidence="1" type="ORF">Airi01_011800</name>
</gene>
<accession>A0A9W6RC19</accession>
<evidence type="ECO:0000313" key="2">
    <source>
        <dbReference type="Proteomes" id="UP001165135"/>
    </source>
</evidence>
<comment type="caution">
    <text evidence="1">The sequence shown here is derived from an EMBL/GenBank/DDBJ whole genome shotgun (WGS) entry which is preliminary data.</text>
</comment>
<dbReference type="AlphaFoldDB" id="A0A9W6RC19"/>
<organism evidence="1 2">
    <name type="scientific">Actinoallomurus iriomotensis</name>
    <dbReference type="NCBI Taxonomy" id="478107"/>
    <lineage>
        <taxon>Bacteria</taxon>
        <taxon>Bacillati</taxon>
        <taxon>Actinomycetota</taxon>
        <taxon>Actinomycetes</taxon>
        <taxon>Streptosporangiales</taxon>
        <taxon>Thermomonosporaceae</taxon>
        <taxon>Actinoallomurus</taxon>
    </lineage>
</organism>
<sequence>MFIDAAFSPGSLSRMRNVKTVPAHQAEVVQTPGVMRLNRGEGDAADMDPIVFG</sequence>
<protein>
    <submittedName>
        <fullName evidence="1">Uncharacterized protein</fullName>
    </submittedName>
</protein>